<gene>
    <name evidence="2" type="ORF">EYF80_045398</name>
</gene>
<feature type="region of interest" description="Disordered" evidence="1">
    <location>
        <begin position="1"/>
        <end position="23"/>
    </location>
</feature>
<evidence type="ECO:0000256" key="1">
    <source>
        <dbReference type="SAM" id="MobiDB-lite"/>
    </source>
</evidence>
<evidence type="ECO:0000313" key="2">
    <source>
        <dbReference type="EMBL" id="TNN44405.1"/>
    </source>
</evidence>
<sequence>MDGGGRDGWREEVGMDGGRRSGWMDGGGGGRMEGFHLSLQYVTKLELRNKRSYFKLNLVVSIGAAVIRMNPFPGSVLEAAESSSGADCVGGGAVREGRPANQELTHSGLHRLMEMDLTLWDMCCVVTVAERLLTCPQGLQAREQVSPRGCCRPPGDRRSSKIVKQLRPCCGAHADALSGPGSAVLFMHRHSNNLIPHTGRRFSAPAL</sequence>
<feature type="compositionally biased region" description="Basic and acidic residues" evidence="1">
    <location>
        <begin position="1"/>
        <end position="19"/>
    </location>
</feature>
<keyword evidence="3" id="KW-1185">Reference proteome</keyword>
<dbReference type="Proteomes" id="UP000314294">
    <property type="component" value="Unassembled WGS sequence"/>
</dbReference>
<dbReference type="AlphaFoldDB" id="A0A4Z2FU91"/>
<accession>A0A4Z2FU91</accession>
<comment type="caution">
    <text evidence="2">The sequence shown here is derived from an EMBL/GenBank/DDBJ whole genome shotgun (WGS) entry which is preliminary data.</text>
</comment>
<evidence type="ECO:0000313" key="3">
    <source>
        <dbReference type="Proteomes" id="UP000314294"/>
    </source>
</evidence>
<organism evidence="2 3">
    <name type="scientific">Liparis tanakae</name>
    <name type="common">Tanaka's snailfish</name>
    <dbReference type="NCBI Taxonomy" id="230148"/>
    <lineage>
        <taxon>Eukaryota</taxon>
        <taxon>Metazoa</taxon>
        <taxon>Chordata</taxon>
        <taxon>Craniata</taxon>
        <taxon>Vertebrata</taxon>
        <taxon>Euteleostomi</taxon>
        <taxon>Actinopterygii</taxon>
        <taxon>Neopterygii</taxon>
        <taxon>Teleostei</taxon>
        <taxon>Neoteleostei</taxon>
        <taxon>Acanthomorphata</taxon>
        <taxon>Eupercaria</taxon>
        <taxon>Perciformes</taxon>
        <taxon>Cottioidei</taxon>
        <taxon>Cottales</taxon>
        <taxon>Liparidae</taxon>
        <taxon>Liparis</taxon>
    </lineage>
</organism>
<reference evidence="2 3" key="1">
    <citation type="submission" date="2019-03" db="EMBL/GenBank/DDBJ databases">
        <title>First draft genome of Liparis tanakae, snailfish: a comprehensive survey of snailfish specific genes.</title>
        <authorList>
            <person name="Kim W."/>
            <person name="Song I."/>
            <person name="Jeong J.-H."/>
            <person name="Kim D."/>
            <person name="Kim S."/>
            <person name="Ryu S."/>
            <person name="Song J.Y."/>
            <person name="Lee S.K."/>
        </authorList>
    </citation>
    <scope>NUCLEOTIDE SEQUENCE [LARGE SCALE GENOMIC DNA]</scope>
    <source>
        <tissue evidence="2">Muscle</tissue>
    </source>
</reference>
<dbReference type="EMBL" id="SRLO01000904">
    <property type="protein sequence ID" value="TNN44405.1"/>
    <property type="molecule type" value="Genomic_DNA"/>
</dbReference>
<protein>
    <submittedName>
        <fullName evidence="2">Uncharacterized protein</fullName>
    </submittedName>
</protein>
<name>A0A4Z2FU91_9TELE</name>
<proteinExistence type="predicted"/>